<name>A0A5P1F7R2_ASPOF</name>
<protein>
    <recommendedName>
        <fullName evidence="4">D-isomer specific 2-hydroxyacid dehydrogenase NAD-binding domain-containing protein</fullName>
    </recommendedName>
</protein>
<keyword evidence="1" id="KW-0521">NADP</keyword>
<dbReference type="GO" id="GO:0030267">
    <property type="term" value="F:glyoxylate reductase (NADPH) activity"/>
    <property type="evidence" value="ECO:0007669"/>
    <property type="project" value="TreeGrafter"/>
</dbReference>
<dbReference type="PANTHER" id="PTHR10996">
    <property type="entry name" value="2-HYDROXYACID DEHYDROGENASE-RELATED"/>
    <property type="match status" value="1"/>
</dbReference>
<dbReference type="GO" id="GO:0005829">
    <property type="term" value="C:cytosol"/>
    <property type="evidence" value="ECO:0007669"/>
    <property type="project" value="TreeGrafter"/>
</dbReference>
<dbReference type="PANTHER" id="PTHR10996:SF179">
    <property type="entry name" value="D-ISOMER SPECIFIC 2-HYDROXYACID DEHYDROGENASE FAMILY PROTEIN-RELATED"/>
    <property type="match status" value="1"/>
</dbReference>
<evidence type="ECO:0000313" key="5">
    <source>
        <dbReference type="EMBL" id="ONK72691.1"/>
    </source>
</evidence>
<evidence type="ECO:0000313" key="6">
    <source>
        <dbReference type="Proteomes" id="UP000243459"/>
    </source>
</evidence>
<evidence type="ECO:0000259" key="4">
    <source>
        <dbReference type="Pfam" id="PF02826"/>
    </source>
</evidence>
<reference evidence="6" key="1">
    <citation type="journal article" date="2017" name="Nat. Commun.">
        <title>The asparagus genome sheds light on the origin and evolution of a young Y chromosome.</title>
        <authorList>
            <person name="Harkess A."/>
            <person name="Zhou J."/>
            <person name="Xu C."/>
            <person name="Bowers J.E."/>
            <person name="Van der Hulst R."/>
            <person name="Ayyampalayam S."/>
            <person name="Mercati F."/>
            <person name="Riccardi P."/>
            <person name="McKain M.R."/>
            <person name="Kakrana A."/>
            <person name="Tang H."/>
            <person name="Ray J."/>
            <person name="Groenendijk J."/>
            <person name="Arikit S."/>
            <person name="Mathioni S.M."/>
            <person name="Nakano M."/>
            <person name="Shan H."/>
            <person name="Telgmann-Rauber A."/>
            <person name="Kanno A."/>
            <person name="Yue Z."/>
            <person name="Chen H."/>
            <person name="Li W."/>
            <person name="Chen Y."/>
            <person name="Xu X."/>
            <person name="Zhang Y."/>
            <person name="Luo S."/>
            <person name="Chen H."/>
            <person name="Gao J."/>
            <person name="Mao Z."/>
            <person name="Pires J.C."/>
            <person name="Luo M."/>
            <person name="Kudrna D."/>
            <person name="Wing R.A."/>
            <person name="Meyers B.C."/>
            <person name="Yi K."/>
            <person name="Kong H."/>
            <person name="Lavrijsen P."/>
            <person name="Sunseri F."/>
            <person name="Falavigna A."/>
            <person name="Ye Y."/>
            <person name="Leebens-Mack J.H."/>
            <person name="Chen G."/>
        </authorList>
    </citation>
    <scope>NUCLEOTIDE SEQUENCE [LARGE SCALE GENOMIC DNA]</scope>
    <source>
        <strain evidence="6">cv. DH0086</strain>
    </source>
</reference>
<dbReference type="Gene3D" id="3.40.50.720">
    <property type="entry name" value="NAD(P)-binding Rossmann-like Domain"/>
    <property type="match status" value="2"/>
</dbReference>
<dbReference type="GO" id="GO:0051287">
    <property type="term" value="F:NAD binding"/>
    <property type="evidence" value="ECO:0007669"/>
    <property type="project" value="InterPro"/>
</dbReference>
<evidence type="ECO:0000256" key="1">
    <source>
        <dbReference type="ARBA" id="ARBA00022857"/>
    </source>
</evidence>
<keyword evidence="3" id="KW-0520">NAD</keyword>
<dbReference type="OMA" id="HRIPYRY"/>
<gene>
    <name evidence="5" type="ORF">A4U43_C04F22100</name>
</gene>
<feature type="domain" description="D-isomer specific 2-hydroxyacid dehydrogenase NAD-binding" evidence="4">
    <location>
        <begin position="13"/>
        <end position="159"/>
    </location>
</feature>
<dbReference type="InterPro" id="IPR050223">
    <property type="entry name" value="D-isomer_2-hydroxyacid_DH"/>
</dbReference>
<organism evidence="5 6">
    <name type="scientific">Asparagus officinalis</name>
    <name type="common">Garden asparagus</name>
    <dbReference type="NCBI Taxonomy" id="4686"/>
    <lineage>
        <taxon>Eukaryota</taxon>
        <taxon>Viridiplantae</taxon>
        <taxon>Streptophyta</taxon>
        <taxon>Embryophyta</taxon>
        <taxon>Tracheophyta</taxon>
        <taxon>Spermatophyta</taxon>
        <taxon>Magnoliopsida</taxon>
        <taxon>Liliopsida</taxon>
        <taxon>Asparagales</taxon>
        <taxon>Asparagaceae</taxon>
        <taxon>Asparagoideae</taxon>
        <taxon>Asparagus</taxon>
    </lineage>
</organism>
<dbReference type="InterPro" id="IPR006140">
    <property type="entry name" value="D-isomer_DH_NAD-bd"/>
</dbReference>
<dbReference type="EMBL" id="CM007384">
    <property type="protein sequence ID" value="ONK72691.1"/>
    <property type="molecule type" value="Genomic_DNA"/>
</dbReference>
<dbReference type="AlphaFoldDB" id="A0A5P1F7R2"/>
<dbReference type="Pfam" id="PF02826">
    <property type="entry name" value="2-Hacid_dh_C"/>
    <property type="match status" value="1"/>
</dbReference>
<dbReference type="FunFam" id="3.40.50.720:FF:000213">
    <property type="entry name" value="Putative 2-hydroxyacid dehydrogenase"/>
    <property type="match status" value="1"/>
</dbReference>
<sequence>MLVPICEKDFLGKRLLVTKLGGRRVGIIGLGSIGSRVSKRLEGFGCIISYLSRTKKSSIPYQYFSNIVDLASHNNILIVTCALTSETHHIVDKEVMSALGKEGVIINVGRGALIDEKEMVRCLIEGEIGGAGLDVFENEPFVPEELFEMDSVVLSAHRAAMSPEAVSDLLQVIVGNLEAFFANRPLLTPV</sequence>
<dbReference type="Proteomes" id="UP000243459">
    <property type="component" value="Chromosome 4"/>
</dbReference>
<evidence type="ECO:0000256" key="3">
    <source>
        <dbReference type="ARBA" id="ARBA00023027"/>
    </source>
</evidence>
<evidence type="ECO:0000256" key="2">
    <source>
        <dbReference type="ARBA" id="ARBA00023002"/>
    </source>
</evidence>
<keyword evidence="2" id="KW-0560">Oxidoreductase</keyword>
<dbReference type="InterPro" id="IPR036291">
    <property type="entry name" value="NAD(P)-bd_dom_sf"/>
</dbReference>
<proteinExistence type="predicted"/>
<keyword evidence="6" id="KW-1185">Reference proteome</keyword>
<dbReference type="SUPFAM" id="SSF51735">
    <property type="entry name" value="NAD(P)-binding Rossmann-fold domains"/>
    <property type="match status" value="1"/>
</dbReference>
<accession>A0A5P1F7R2</accession>
<dbReference type="Gramene" id="ONK72691">
    <property type="protein sequence ID" value="ONK72691"/>
    <property type="gene ID" value="A4U43_C04F22100"/>
</dbReference>
<dbReference type="GO" id="GO:0016618">
    <property type="term" value="F:hydroxypyruvate reductase [NAD(P)H] activity"/>
    <property type="evidence" value="ECO:0007669"/>
    <property type="project" value="TreeGrafter"/>
</dbReference>